<dbReference type="SUPFAM" id="SSF140990">
    <property type="entry name" value="FtsH protease domain-like"/>
    <property type="match status" value="1"/>
</dbReference>
<evidence type="ECO:0000313" key="7">
    <source>
        <dbReference type="Proteomes" id="UP000005317"/>
    </source>
</evidence>
<dbReference type="OrthoDB" id="5619382at2"/>
<reference evidence="7" key="1">
    <citation type="journal article" date="2011" name="Stand. Genomic Sci.">
        <title>Genome sequence of the filamentous, gliding Thiothrix nivea neotype strain (JP2(T)).</title>
        <authorList>
            <person name="Lapidus A."/>
            <person name="Nolan M."/>
            <person name="Lucas S."/>
            <person name="Glavina Del Rio T."/>
            <person name="Tice H."/>
            <person name="Cheng J.F."/>
            <person name="Tapia R."/>
            <person name="Han C."/>
            <person name="Goodwin L."/>
            <person name="Pitluck S."/>
            <person name="Liolios K."/>
            <person name="Pagani I."/>
            <person name="Ivanova N."/>
            <person name="Huntemann M."/>
            <person name="Mavromatis K."/>
            <person name="Mikhailova N."/>
            <person name="Pati A."/>
            <person name="Chen A."/>
            <person name="Palaniappan K."/>
            <person name="Land M."/>
            <person name="Brambilla E.M."/>
            <person name="Rohde M."/>
            <person name="Abt B."/>
            <person name="Verbarg S."/>
            <person name="Goker M."/>
            <person name="Bristow J."/>
            <person name="Eisen J.A."/>
            <person name="Markowitz V."/>
            <person name="Hugenholtz P."/>
            <person name="Kyrpides N.C."/>
            <person name="Klenk H.P."/>
            <person name="Woyke T."/>
        </authorList>
    </citation>
    <scope>NUCLEOTIDE SEQUENCE [LARGE SCALE GENOMIC DNA]</scope>
    <source>
        <strain evidence="7">ATCC 35100 / DSM 5205 / JP2</strain>
    </source>
</reference>
<dbReference type="Pfam" id="PF10431">
    <property type="entry name" value="ClpB_D2-small"/>
    <property type="match status" value="1"/>
</dbReference>
<dbReference type="GO" id="GO:0006508">
    <property type="term" value="P:proteolysis"/>
    <property type="evidence" value="ECO:0007669"/>
    <property type="project" value="InterPro"/>
</dbReference>
<gene>
    <name evidence="6" type="ORF">Thini_2352</name>
</gene>
<keyword evidence="2" id="KW-0067">ATP-binding</keyword>
<sequence>MLTFDKHLIQERKATLEAAKQALKHHFIGIDKIIDDLIDYIQVWYLLPELLKRPVIVNLWGMTGVGKTDLVRQLVKHLHFQDRFTEIELSNVDQTSWNSSVSAVLENYEFHDGQPCVVLFDEIQRFNTLEVDGKPLPQTKFMDFWELLSDGHLSKKQRDDLDSFLFSYYQRRQDLQRKRQSGESVADSAYFLSSWEAISLKKALNLSLDMEELLNLSEDDMVDLIMQAKRQKTIYEPINHAKTLILISGNLDDAFHMATQAAETEVDADIFHAFTTKVTLMDVKAALMRKFRPEQVARFGNIHLIYPSLRKQDFSALIAREIERVQQETQERTGIQLVVDTSIARLIYRNGVFPVQGVRPVFSSVTDILEVNLSKLLLHALSVDADSIRVAYDEAAKQIVAQVGNETLHYPYVGRIDTIRASNEQATVANISVHEAGHAVVYMLLFGLAPLQLKSRIANAYAGGFTFPHQIHRTHRSMLDMIKVYLAGGIAEDIVFGVLNASTGRENDREQATTLALDYVRRYGFDAEFQACYILEDHAYKMDQNITDTDVEKMMMRLASETRELLAQHRALMLDLADALAANGGLETAAVAEIATQHGLAVAVKEEGYLHVPAYDKLLQGLAGESLRRPGRGSTAE</sequence>
<dbReference type="Pfam" id="PF00004">
    <property type="entry name" value="AAA"/>
    <property type="match status" value="1"/>
</dbReference>
<dbReference type="InterPro" id="IPR037219">
    <property type="entry name" value="Peptidase_M41-like"/>
</dbReference>
<proteinExistence type="predicted"/>
<feature type="domain" description="Peptidase M41" evidence="4">
    <location>
        <begin position="430"/>
        <end position="588"/>
    </location>
</feature>
<protein>
    <submittedName>
        <fullName evidence="6">Peptidase M41</fullName>
    </submittedName>
</protein>
<evidence type="ECO:0000259" key="5">
    <source>
        <dbReference type="Pfam" id="PF10431"/>
    </source>
</evidence>
<dbReference type="GO" id="GO:0004222">
    <property type="term" value="F:metalloendopeptidase activity"/>
    <property type="evidence" value="ECO:0007669"/>
    <property type="project" value="InterPro"/>
</dbReference>
<dbReference type="Gene3D" id="3.40.50.300">
    <property type="entry name" value="P-loop containing nucleotide triphosphate hydrolases"/>
    <property type="match status" value="1"/>
</dbReference>
<dbReference type="GO" id="GO:0016887">
    <property type="term" value="F:ATP hydrolysis activity"/>
    <property type="evidence" value="ECO:0007669"/>
    <property type="project" value="InterPro"/>
</dbReference>
<keyword evidence="1" id="KW-0547">Nucleotide-binding</keyword>
<dbReference type="AlphaFoldDB" id="A0A656HHF2"/>
<dbReference type="InterPro" id="IPR027417">
    <property type="entry name" value="P-loop_NTPase"/>
</dbReference>
<dbReference type="GO" id="GO:0004176">
    <property type="term" value="F:ATP-dependent peptidase activity"/>
    <property type="evidence" value="ECO:0007669"/>
    <property type="project" value="InterPro"/>
</dbReference>
<evidence type="ECO:0000256" key="1">
    <source>
        <dbReference type="ARBA" id="ARBA00022741"/>
    </source>
</evidence>
<dbReference type="PANTHER" id="PTHR11638:SF18">
    <property type="entry name" value="HEAT SHOCK PROTEIN 104"/>
    <property type="match status" value="1"/>
</dbReference>
<dbReference type="InterPro" id="IPR003959">
    <property type="entry name" value="ATPase_AAA_core"/>
</dbReference>
<dbReference type="InterPro" id="IPR050130">
    <property type="entry name" value="ClpA_ClpB"/>
</dbReference>
<evidence type="ECO:0000256" key="2">
    <source>
        <dbReference type="ARBA" id="ARBA00022840"/>
    </source>
</evidence>
<dbReference type="Gene3D" id="1.20.58.760">
    <property type="entry name" value="Peptidase M41"/>
    <property type="match status" value="1"/>
</dbReference>
<dbReference type="GO" id="GO:0005524">
    <property type="term" value="F:ATP binding"/>
    <property type="evidence" value="ECO:0007669"/>
    <property type="project" value="UniProtKB-KW"/>
</dbReference>
<feature type="domain" description="Clp ATPase C-terminal" evidence="5">
    <location>
        <begin position="309"/>
        <end position="390"/>
    </location>
</feature>
<evidence type="ECO:0000259" key="3">
    <source>
        <dbReference type="Pfam" id="PF00004"/>
    </source>
</evidence>
<dbReference type="InterPro" id="IPR000642">
    <property type="entry name" value="Peptidase_M41"/>
</dbReference>
<accession>A0A656HHF2</accession>
<evidence type="ECO:0000313" key="6">
    <source>
        <dbReference type="EMBL" id="EIJ34906.1"/>
    </source>
</evidence>
<dbReference type="GO" id="GO:0005737">
    <property type="term" value="C:cytoplasm"/>
    <property type="evidence" value="ECO:0007669"/>
    <property type="project" value="TreeGrafter"/>
</dbReference>
<organism evidence="6 7">
    <name type="scientific">Thiothrix nivea (strain ATCC 35100 / DSM 5205 / JP2)</name>
    <dbReference type="NCBI Taxonomy" id="870187"/>
    <lineage>
        <taxon>Bacteria</taxon>
        <taxon>Pseudomonadati</taxon>
        <taxon>Pseudomonadota</taxon>
        <taxon>Gammaproteobacteria</taxon>
        <taxon>Thiotrichales</taxon>
        <taxon>Thiotrichaceae</taxon>
        <taxon>Thiothrix</taxon>
    </lineage>
</organism>
<keyword evidence="7" id="KW-1185">Reference proteome</keyword>
<name>A0A656HHF2_THINJ</name>
<evidence type="ECO:0000259" key="4">
    <source>
        <dbReference type="Pfam" id="PF01434"/>
    </source>
</evidence>
<dbReference type="InterPro" id="IPR019489">
    <property type="entry name" value="Clp_ATPase_C"/>
</dbReference>
<dbReference type="PANTHER" id="PTHR11638">
    <property type="entry name" value="ATP-DEPENDENT CLP PROTEASE"/>
    <property type="match status" value="1"/>
</dbReference>
<dbReference type="Proteomes" id="UP000005317">
    <property type="component" value="Unassembled WGS sequence"/>
</dbReference>
<dbReference type="Gene3D" id="1.10.8.60">
    <property type="match status" value="1"/>
</dbReference>
<dbReference type="SUPFAM" id="SSF52540">
    <property type="entry name" value="P-loop containing nucleoside triphosphate hydrolases"/>
    <property type="match status" value="1"/>
</dbReference>
<dbReference type="EMBL" id="JH651384">
    <property type="protein sequence ID" value="EIJ34906.1"/>
    <property type="molecule type" value="Genomic_DNA"/>
</dbReference>
<dbReference type="RefSeq" id="WP_002708824.1">
    <property type="nucleotide sequence ID" value="NZ_JH651384.1"/>
</dbReference>
<dbReference type="Pfam" id="PF01434">
    <property type="entry name" value="Peptidase_M41"/>
    <property type="match status" value="1"/>
</dbReference>
<dbReference type="GO" id="GO:0034605">
    <property type="term" value="P:cellular response to heat"/>
    <property type="evidence" value="ECO:0007669"/>
    <property type="project" value="TreeGrafter"/>
</dbReference>
<feature type="domain" description="ATPase AAA-type core" evidence="3">
    <location>
        <begin position="59"/>
        <end position="129"/>
    </location>
</feature>